<name>X1UQG5_9ZZZZ</name>
<feature type="non-terminal residue" evidence="1">
    <location>
        <position position="1"/>
    </location>
</feature>
<protein>
    <submittedName>
        <fullName evidence="1">Uncharacterized protein</fullName>
    </submittedName>
</protein>
<gene>
    <name evidence="1" type="ORF">S12H4_61343</name>
</gene>
<dbReference type="EMBL" id="BARW01040686">
    <property type="protein sequence ID" value="GAJ19739.1"/>
    <property type="molecule type" value="Genomic_DNA"/>
</dbReference>
<proteinExistence type="predicted"/>
<organism evidence="1">
    <name type="scientific">marine sediment metagenome</name>
    <dbReference type="NCBI Taxonomy" id="412755"/>
    <lineage>
        <taxon>unclassified sequences</taxon>
        <taxon>metagenomes</taxon>
        <taxon>ecological metagenomes</taxon>
    </lineage>
</organism>
<dbReference type="AlphaFoldDB" id="X1UQG5"/>
<sequence>INPVIERNNPKILETLKGLTEKFVNPLNHNCRSFLRV</sequence>
<comment type="caution">
    <text evidence="1">The sequence shown here is derived from an EMBL/GenBank/DDBJ whole genome shotgun (WGS) entry which is preliminary data.</text>
</comment>
<evidence type="ECO:0000313" key="1">
    <source>
        <dbReference type="EMBL" id="GAJ19739.1"/>
    </source>
</evidence>
<reference evidence="1" key="1">
    <citation type="journal article" date="2014" name="Front. Microbiol.">
        <title>High frequency of phylogenetically diverse reductive dehalogenase-homologous genes in deep subseafloor sedimentary metagenomes.</title>
        <authorList>
            <person name="Kawai M."/>
            <person name="Futagami T."/>
            <person name="Toyoda A."/>
            <person name="Takaki Y."/>
            <person name="Nishi S."/>
            <person name="Hori S."/>
            <person name="Arai W."/>
            <person name="Tsubouchi T."/>
            <person name="Morono Y."/>
            <person name="Uchiyama I."/>
            <person name="Ito T."/>
            <person name="Fujiyama A."/>
            <person name="Inagaki F."/>
            <person name="Takami H."/>
        </authorList>
    </citation>
    <scope>NUCLEOTIDE SEQUENCE</scope>
    <source>
        <strain evidence="1">Expedition CK06-06</strain>
    </source>
</reference>
<accession>X1UQG5</accession>